<evidence type="ECO:0000313" key="4">
    <source>
        <dbReference type="Proteomes" id="UP000015101"/>
    </source>
</evidence>
<organism evidence="3 4">
    <name type="scientific">Helobdella robusta</name>
    <name type="common">Californian leech</name>
    <dbReference type="NCBI Taxonomy" id="6412"/>
    <lineage>
        <taxon>Eukaryota</taxon>
        <taxon>Metazoa</taxon>
        <taxon>Spiralia</taxon>
        <taxon>Lophotrochozoa</taxon>
        <taxon>Annelida</taxon>
        <taxon>Clitellata</taxon>
        <taxon>Hirudinea</taxon>
        <taxon>Rhynchobdellida</taxon>
        <taxon>Glossiphoniidae</taxon>
        <taxon>Helobdella</taxon>
    </lineage>
</organism>
<evidence type="ECO:0000313" key="3">
    <source>
        <dbReference type="EnsemblMetazoa" id="HelroP181033"/>
    </source>
</evidence>
<evidence type="ECO:0000313" key="2">
    <source>
        <dbReference type="EMBL" id="ESN93287.1"/>
    </source>
</evidence>
<dbReference type="CTD" id="20207945"/>
<feature type="compositionally biased region" description="Basic and acidic residues" evidence="1">
    <location>
        <begin position="112"/>
        <end position="121"/>
    </location>
</feature>
<dbReference type="Proteomes" id="UP000015101">
    <property type="component" value="Unassembled WGS sequence"/>
</dbReference>
<dbReference type="KEGG" id="hro:HELRODRAFT_181033"/>
<dbReference type="EnsemblMetazoa" id="HelroT181033">
    <property type="protein sequence ID" value="HelroP181033"/>
    <property type="gene ID" value="HelroG181033"/>
</dbReference>
<proteinExistence type="predicted"/>
<keyword evidence="4" id="KW-1185">Reference proteome</keyword>
<reference evidence="2 4" key="2">
    <citation type="journal article" date="2013" name="Nature">
        <title>Insights into bilaterian evolution from three spiralian genomes.</title>
        <authorList>
            <person name="Simakov O."/>
            <person name="Marletaz F."/>
            <person name="Cho S.J."/>
            <person name="Edsinger-Gonzales E."/>
            <person name="Havlak P."/>
            <person name="Hellsten U."/>
            <person name="Kuo D.H."/>
            <person name="Larsson T."/>
            <person name="Lv J."/>
            <person name="Arendt D."/>
            <person name="Savage R."/>
            <person name="Osoegawa K."/>
            <person name="de Jong P."/>
            <person name="Grimwood J."/>
            <person name="Chapman J.A."/>
            <person name="Shapiro H."/>
            <person name="Aerts A."/>
            <person name="Otillar R.P."/>
            <person name="Terry A.Y."/>
            <person name="Boore J.L."/>
            <person name="Grigoriev I.V."/>
            <person name="Lindberg D.R."/>
            <person name="Seaver E.C."/>
            <person name="Weisblat D.A."/>
            <person name="Putnam N.H."/>
            <person name="Rokhsar D.S."/>
        </authorList>
    </citation>
    <scope>NUCLEOTIDE SEQUENCE</scope>
</reference>
<gene>
    <name evidence="3" type="primary">20207945</name>
    <name evidence="2" type="ORF">HELRODRAFT_181033</name>
</gene>
<reference evidence="3" key="3">
    <citation type="submission" date="2015-06" db="UniProtKB">
        <authorList>
            <consortium name="EnsemblMetazoa"/>
        </authorList>
    </citation>
    <scope>IDENTIFICATION</scope>
</reference>
<dbReference type="AlphaFoldDB" id="T1FGJ6"/>
<reference evidence="4" key="1">
    <citation type="submission" date="2012-12" db="EMBL/GenBank/DDBJ databases">
        <authorList>
            <person name="Hellsten U."/>
            <person name="Grimwood J."/>
            <person name="Chapman J.A."/>
            <person name="Shapiro H."/>
            <person name="Aerts A."/>
            <person name="Otillar R.P."/>
            <person name="Terry A.Y."/>
            <person name="Boore J.L."/>
            <person name="Simakov O."/>
            <person name="Marletaz F."/>
            <person name="Cho S.-J."/>
            <person name="Edsinger-Gonzales E."/>
            <person name="Havlak P."/>
            <person name="Kuo D.-H."/>
            <person name="Larsson T."/>
            <person name="Lv J."/>
            <person name="Arendt D."/>
            <person name="Savage R."/>
            <person name="Osoegawa K."/>
            <person name="de Jong P."/>
            <person name="Lindberg D.R."/>
            <person name="Seaver E.C."/>
            <person name="Weisblat D.A."/>
            <person name="Putnam N.H."/>
            <person name="Grigoriev I.V."/>
            <person name="Rokhsar D.S."/>
        </authorList>
    </citation>
    <scope>NUCLEOTIDE SEQUENCE</scope>
</reference>
<feature type="region of interest" description="Disordered" evidence="1">
    <location>
        <begin position="101"/>
        <end position="121"/>
    </location>
</feature>
<name>T1FGJ6_HELRO</name>
<evidence type="ECO:0000256" key="1">
    <source>
        <dbReference type="SAM" id="MobiDB-lite"/>
    </source>
</evidence>
<dbReference type="GeneID" id="20207945"/>
<dbReference type="EMBL" id="AMQM01007445">
    <property type="status" value="NOT_ANNOTATED_CDS"/>
    <property type="molecule type" value="Genomic_DNA"/>
</dbReference>
<dbReference type="InParanoid" id="T1FGJ6"/>
<protein>
    <submittedName>
        <fullName evidence="2 3">Uncharacterized protein</fullName>
    </submittedName>
</protein>
<dbReference type="HOGENOM" id="CLU_1654044_0_0_1"/>
<sequence length="160" mass="18359">MVVELSSESRRSDYILRTTQNYKDSDANNSSNKFRSNNNTFYTSYSSSAAATNSSNSSDFDDFRRRLRGTSVQKDNYAAGRTNYMATGLSGYSSAARDRKSYSYNNSYNDDDYSHNNDSNDARSSYSLIKAPNPFPVSKLRKRLRKVICETRGDPYYFRY</sequence>
<accession>T1FGJ6</accession>
<dbReference type="RefSeq" id="XP_009028568.1">
    <property type="nucleotide sequence ID" value="XM_009030320.1"/>
</dbReference>
<dbReference type="EMBL" id="KB097620">
    <property type="protein sequence ID" value="ESN93287.1"/>
    <property type="molecule type" value="Genomic_DNA"/>
</dbReference>